<proteinExistence type="predicted"/>
<accession>A0ABN9WA60</accession>
<protein>
    <submittedName>
        <fullName evidence="1">Uncharacterized protein</fullName>
    </submittedName>
</protein>
<feature type="non-terminal residue" evidence="1">
    <location>
        <position position="1"/>
    </location>
</feature>
<evidence type="ECO:0000313" key="1">
    <source>
        <dbReference type="EMBL" id="CAK0883108.1"/>
    </source>
</evidence>
<reference evidence="1" key="1">
    <citation type="submission" date="2023-10" db="EMBL/GenBank/DDBJ databases">
        <authorList>
            <person name="Chen Y."/>
            <person name="Shah S."/>
            <person name="Dougan E. K."/>
            <person name="Thang M."/>
            <person name="Chan C."/>
        </authorList>
    </citation>
    <scope>NUCLEOTIDE SEQUENCE [LARGE SCALE GENOMIC DNA]</scope>
</reference>
<dbReference type="EMBL" id="CAUYUJ010018375">
    <property type="protein sequence ID" value="CAK0883108.1"/>
    <property type="molecule type" value="Genomic_DNA"/>
</dbReference>
<comment type="caution">
    <text evidence="1">The sequence shown here is derived from an EMBL/GenBank/DDBJ whole genome shotgun (WGS) entry which is preliminary data.</text>
</comment>
<keyword evidence="2" id="KW-1185">Reference proteome</keyword>
<dbReference type="Proteomes" id="UP001189429">
    <property type="component" value="Unassembled WGS sequence"/>
</dbReference>
<sequence>GTERTIPSSVVGPCHLRLRVPMAWLTTLMAAHASGNELWDTTGRITTSMTSNKCRDGRCTFHFTTPDPEGNSQRRLLGAEGNTIKSKIIASMSGLHRPHASGSWLSEAVEDAEGI</sequence>
<organism evidence="1 2">
    <name type="scientific">Prorocentrum cordatum</name>
    <dbReference type="NCBI Taxonomy" id="2364126"/>
    <lineage>
        <taxon>Eukaryota</taxon>
        <taxon>Sar</taxon>
        <taxon>Alveolata</taxon>
        <taxon>Dinophyceae</taxon>
        <taxon>Prorocentrales</taxon>
        <taxon>Prorocentraceae</taxon>
        <taxon>Prorocentrum</taxon>
    </lineage>
</organism>
<gene>
    <name evidence="1" type="ORF">PCOR1329_LOCUS65396</name>
</gene>
<name>A0ABN9WA60_9DINO</name>
<evidence type="ECO:0000313" key="2">
    <source>
        <dbReference type="Proteomes" id="UP001189429"/>
    </source>
</evidence>